<dbReference type="AlphaFoldDB" id="A0AA43R184"/>
<evidence type="ECO:0000313" key="1">
    <source>
        <dbReference type="EMBL" id="MDI3349632.1"/>
    </source>
</evidence>
<gene>
    <name evidence="1" type="ORF">DCBHLPFO_00625</name>
</gene>
<organism evidence="1 2">
    <name type="scientific">Mycoplasmopsis arginini</name>
    <name type="common">Mycoplasma arginini</name>
    <dbReference type="NCBI Taxonomy" id="2094"/>
    <lineage>
        <taxon>Bacteria</taxon>
        <taxon>Bacillati</taxon>
        <taxon>Mycoplasmatota</taxon>
        <taxon>Mycoplasmoidales</taxon>
        <taxon>Metamycoplasmataceae</taxon>
        <taxon>Mycoplasmopsis</taxon>
    </lineage>
</organism>
<accession>A0AA43R184</accession>
<protein>
    <submittedName>
        <fullName evidence="1">Uncharacterized protein</fullName>
    </submittedName>
</protein>
<evidence type="ECO:0000313" key="2">
    <source>
        <dbReference type="Proteomes" id="UP001162175"/>
    </source>
</evidence>
<proteinExistence type="predicted"/>
<comment type="caution">
    <text evidence="1">The sequence shown here is derived from an EMBL/GenBank/DDBJ whole genome shotgun (WGS) entry which is preliminary data.</text>
</comment>
<sequence>MKWKVMYKDGSVAYYRPIDVQIIMSGCTLKNSRKAAENIYTGKTNKVVCAWVLCDEVEIRTENFFKDNSGRIKFNPRELPYWNMNGVNMDGQNIDYLFSVDFGLYRSVV</sequence>
<dbReference type="EMBL" id="JAPFAR010000074">
    <property type="protein sequence ID" value="MDI3349632.1"/>
    <property type="molecule type" value="Genomic_DNA"/>
</dbReference>
<reference evidence="1" key="1">
    <citation type="submission" date="2022-11" db="EMBL/GenBank/DDBJ databases">
        <title>Draft genome of Mycoplasma arginini isolated from fly.</title>
        <authorList>
            <person name="Severgnini M."/>
            <person name="Gioia G."/>
            <person name="Cremonesi P."/>
            <person name="Moroni P."/>
            <person name="Addis M.F."/>
            <person name="Castiglioni B."/>
        </authorList>
    </citation>
    <scope>NUCLEOTIDE SEQUENCE</scope>
    <source>
        <strain evidence="1">QMP CG1-1632</strain>
    </source>
</reference>
<dbReference type="Proteomes" id="UP001162175">
    <property type="component" value="Unassembled WGS sequence"/>
</dbReference>
<name>A0AA43R184_MYCAR</name>